<evidence type="ECO:0000313" key="2">
    <source>
        <dbReference type="EMBL" id="KIE06192.1"/>
    </source>
</evidence>
<comment type="caution">
    <text evidence="3">The sequence shown here is derived from an EMBL/GenBank/DDBJ whole genome shotgun (WGS) entry which is preliminary data.</text>
</comment>
<dbReference type="EMBL" id="JSWE01000003">
    <property type="protein sequence ID" value="KIE06297.1"/>
    <property type="molecule type" value="Genomic_DNA"/>
</dbReference>
<reference evidence="3 4" key="1">
    <citation type="submission" date="2014-11" db="EMBL/GenBank/DDBJ databases">
        <title>A Rickettsiales Symbiont of Amoebae With Ancient Features.</title>
        <authorList>
            <person name="Schulz F."/>
            <person name="Martijn J."/>
            <person name="Wascher F."/>
            <person name="Kostanjsek R."/>
            <person name="Ettema T.J."/>
            <person name="Horn M."/>
        </authorList>
    </citation>
    <scope>NUCLEOTIDE SEQUENCE [LARGE SCALE GENOMIC DNA]</scope>
    <source>
        <strain evidence="3 4">UWC36</strain>
    </source>
</reference>
<accession>A0A0C1MVL3</accession>
<dbReference type="CDD" id="cd18682">
    <property type="entry name" value="PIN_VapC-like"/>
    <property type="match status" value="1"/>
</dbReference>
<sequence length="133" mass="14654">MMEDNKNIILDASALIALLGDEKGCEVVEDLLPYAIMSSVNIAEVARFLVSASAMEIDKIQEVIDHLVPSTVPFDNKYAYITANMLSQTKALGLSLGDRACLALAIITGYPVYTADKIWEKLEIENLKVHLIR</sequence>
<feature type="domain" description="PIN" evidence="1">
    <location>
        <begin position="8"/>
        <end position="122"/>
    </location>
</feature>
<evidence type="ECO:0000313" key="3">
    <source>
        <dbReference type="EMBL" id="KIE06297.1"/>
    </source>
</evidence>
<name>A0A0C1MVL3_9RICK</name>
<protein>
    <recommendedName>
        <fullName evidence="1">PIN domain-containing protein</fullName>
    </recommendedName>
</protein>
<dbReference type="Pfam" id="PF01850">
    <property type="entry name" value="PIN"/>
    <property type="match status" value="1"/>
</dbReference>
<gene>
    <name evidence="3" type="ORF">NF27_AC00010</name>
    <name evidence="2" type="ORF">NF27_BJ00010</name>
</gene>
<dbReference type="SUPFAM" id="SSF88723">
    <property type="entry name" value="PIN domain-like"/>
    <property type="match status" value="1"/>
</dbReference>
<organism evidence="3 4">
    <name type="scientific">Candidatus Jidaibacter acanthamoebae</name>
    <dbReference type="NCBI Taxonomy" id="86105"/>
    <lineage>
        <taxon>Bacteria</taxon>
        <taxon>Pseudomonadati</taxon>
        <taxon>Pseudomonadota</taxon>
        <taxon>Alphaproteobacteria</taxon>
        <taxon>Rickettsiales</taxon>
        <taxon>Candidatus Midichloriaceae</taxon>
        <taxon>Candidatus Jidaibacter</taxon>
    </lineage>
</organism>
<evidence type="ECO:0000313" key="4">
    <source>
        <dbReference type="Proteomes" id="UP000031258"/>
    </source>
</evidence>
<dbReference type="PATRIC" id="fig|86105.3.peg.5"/>
<proteinExistence type="predicted"/>
<dbReference type="Proteomes" id="UP000031258">
    <property type="component" value="Unassembled WGS sequence"/>
</dbReference>
<dbReference type="AlphaFoldDB" id="A0A0C1MVL3"/>
<evidence type="ECO:0000259" key="1">
    <source>
        <dbReference type="Pfam" id="PF01850"/>
    </source>
</evidence>
<dbReference type="InterPro" id="IPR002716">
    <property type="entry name" value="PIN_dom"/>
</dbReference>
<dbReference type="EMBL" id="JSWE01000035">
    <property type="protein sequence ID" value="KIE06192.1"/>
    <property type="molecule type" value="Genomic_DNA"/>
</dbReference>
<dbReference type="Gene3D" id="3.40.50.1010">
    <property type="entry name" value="5'-nuclease"/>
    <property type="match status" value="1"/>
</dbReference>
<keyword evidence="4" id="KW-1185">Reference proteome</keyword>
<dbReference type="InterPro" id="IPR029060">
    <property type="entry name" value="PIN-like_dom_sf"/>
</dbReference>